<dbReference type="Proteomes" id="UP001220377">
    <property type="component" value="Chromosome"/>
</dbReference>
<sequence length="178" mass="20398">MGDIDNIFKGMAADMPTRTVPAGTDLLVEGDTAKQLYLIRQGGLRLWHNDDGRDITVQFFFEGEVVSSFESFYLNKPSMFSITSFEETTLVAIDGNTLRNRIEREPKLMAAVTDFVCHRFIAYTQYFLNRIQDSPEKRYQTLLANQPKFAARVPQYELASYLGITPVSLSRIRNRLKK</sequence>
<proteinExistence type="predicted"/>
<evidence type="ECO:0000313" key="3">
    <source>
        <dbReference type="Proteomes" id="UP001220377"/>
    </source>
</evidence>
<feature type="domain" description="Cyclic nucleotide-binding" evidence="1">
    <location>
        <begin position="11"/>
        <end position="102"/>
    </location>
</feature>
<dbReference type="InterPro" id="IPR018490">
    <property type="entry name" value="cNMP-bd_dom_sf"/>
</dbReference>
<dbReference type="Pfam" id="PF00027">
    <property type="entry name" value="cNMP_binding"/>
    <property type="match status" value="1"/>
</dbReference>
<dbReference type="PROSITE" id="PS50042">
    <property type="entry name" value="CNMP_BINDING_3"/>
    <property type="match status" value="1"/>
</dbReference>
<protein>
    <submittedName>
        <fullName evidence="2">Crp/Fnr family transcriptional regulator</fullName>
    </submittedName>
</protein>
<reference evidence="2 3" key="1">
    <citation type="submission" date="2023-02" db="EMBL/GenBank/DDBJ databases">
        <title>Genome sequence of Lacticaseibacillus sp. KACC 23028.</title>
        <authorList>
            <person name="Kim S."/>
            <person name="Heo J."/>
            <person name="Kwon S.-W."/>
        </authorList>
    </citation>
    <scope>NUCLEOTIDE SEQUENCE [LARGE SCALE GENOMIC DNA]</scope>
    <source>
        <strain evidence="2 3">KACC 23028</strain>
    </source>
</reference>
<accession>A0ABY7WRK3</accession>
<dbReference type="InterPro" id="IPR014710">
    <property type="entry name" value="RmlC-like_jellyroll"/>
</dbReference>
<dbReference type="InterPro" id="IPR000595">
    <property type="entry name" value="cNMP-bd_dom"/>
</dbReference>
<gene>
    <name evidence="2" type="ORF">PQ472_00815</name>
</gene>
<name>A0ABY7WRK3_9LACO</name>
<dbReference type="RefSeq" id="WP_274260527.1">
    <property type="nucleotide sequence ID" value="NZ_CP117884.1"/>
</dbReference>
<keyword evidence="3" id="KW-1185">Reference proteome</keyword>
<evidence type="ECO:0000313" key="2">
    <source>
        <dbReference type="EMBL" id="WDF82814.1"/>
    </source>
</evidence>
<organism evidence="2 3">
    <name type="scientific">Lacticaseibacillus pabuli</name>
    <dbReference type="NCBI Taxonomy" id="3025672"/>
    <lineage>
        <taxon>Bacteria</taxon>
        <taxon>Bacillati</taxon>
        <taxon>Bacillota</taxon>
        <taxon>Bacilli</taxon>
        <taxon>Lactobacillales</taxon>
        <taxon>Lactobacillaceae</taxon>
        <taxon>Lacticaseibacillus</taxon>
    </lineage>
</organism>
<dbReference type="Gene3D" id="2.60.120.10">
    <property type="entry name" value="Jelly Rolls"/>
    <property type="match status" value="1"/>
</dbReference>
<dbReference type="SUPFAM" id="SSF51206">
    <property type="entry name" value="cAMP-binding domain-like"/>
    <property type="match status" value="1"/>
</dbReference>
<dbReference type="EMBL" id="CP117884">
    <property type="protein sequence ID" value="WDF82814.1"/>
    <property type="molecule type" value="Genomic_DNA"/>
</dbReference>
<evidence type="ECO:0000259" key="1">
    <source>
        <dbReference type="PROSITE" id="PS50042"/>
    </source>
</evidence>
<dbReference type="CDD" id="cd00038">
    <property type="entry name" value="CAP_ED"/>
    <property type="match status" value="1"/>
</dbReference>